<keyword evidence="1 3" id="KW-0378">Hydrolase</keyword>
<dbReference type="InterPro" id="IPR049019">
    <property type="entry name" value="NagJ-like_helical"/>
</dbReference>
<dbReference type="SUPFAM" id="SSF55545">
    <property type="entry name" value="beta-N-acetylhexosaminidase-like domain"/>
    <property type="match status" value="1"/>
</dbReference>
<proteinExistence type="inferred from homology"/>
<dbReference type="SUPFAM" id="SSF140657">
    <property type="entry name" value="Hyaluronidase post-catalytic domain-like"/>
    <property type="match status" value="1"/>
</dbReference>
<dbReference type="InterPro" id="IPR011496">
    <property type="entry name" value="O-GlcNAcase_cat"/>
</dbReference>
<dbReference type="AlphaFoldDB" id="A0A221MI39"/>
<keyword evidence="6" id="KW-1185">Reference proteome</keyword>
<dbReference type="InterPro" id="IPR017853">
    <property type="entry name" value="GH"/>
</dbReference>
<protein>
    <submittedName>
        <fullName evidence="5">Beta-N-acetylhexosaminidase</fullName>
    </submittedName>
</protein>
<dbReference type="Gene3D" id="3.30.379.10">
    <property type="entry name" value="Chitobiase/beta-hexosaminidase domain 2-like"/>
    <property type="match status" value="1"/>
</dbReference>
<keyword evidence="2 3" id="KW-0326">Glycosidase</keyword>
<evidence type="ECO:0000313" key="6">
    <source>
        <dbReference type="Proteomes" id="UP000204391"/>
    </source>
</evidence>
<dbReference type="InterPro" id="IPR015882">
    <property type="entry name" value="HEX_bac_N"/>
</dbReference>
<accession>A0A221MI39</accession>
<gene>
    <name evidence="5" type="ORF">CFK40_05195</name>
</gene>
<sequence>MLLANSSYVDAEEHEQESELNMNPIPQEMQIVGQGFPLTPVVGLVIGESTDEAAIREVEQTLKEADVKRIIRKSEGESKPNTPVTIWIGGPSENQDSSKILQELSVDGPEKLKEEGYVLASRLTGDKRIVLAGKDKAGTYYAAQTFEQLIQEREGRDWIPSIEIRDWPVMALRGSIEGFYGPPWNHDDRLSQLEFYGENKMNSYIYAPKDDPYHREDWREPYPEEELNELKELIDKANENHVEFTFSLSPGNTVCYSGDQDFELLMDKMEAVWDLGVRSYAIFLDDISYELHCEQDIEKFGDDPDPTAAAQAYLLNRFNESFIKTHEGAERLITVPTDYAGNHTNTYREQFADLVHDDTIVMWTGPAVVPEEITSEGAKEVSEIFKHDLFIWDNYPVNDFDRNRLFLGPLVKRDADLTENGVIGLAANPMNEAEASKIPLYTIADYTWNPYNYDPKESWERSIQSFGGDAAEALKTFAENSYSSRITDKESLTLEPLLDKFWEAYMNNDAEEEAGSLLAEFENLQTVPDRLQKNMDNKQFLEEIDPYLKKLELSGEAGVVAVNLLMSEKAGDSNSADQYREELTSLISQLDEIPQEMGKFVIKPFLIQAIYGEYVLSRPLDGVNKVRGAGELIQYTPKHGDTTRTNIYGYEVTVVEGTIVERGGNNSSIPDNGYVLSIHGSDWLMENALLGAEVEIEDGQVLITIPK</sequence>
<dbReference type="Proteomes" id="UP000204391">
    <property type="component" value="Chromosome"/>
</dbReference>
<evidence type="ECO:0000256" key="2">
    <source>
        <dbReference type="ARBA" id="ARBA00023295"/>
    </source>
</evidence>
<evidence type="ECO:0000259" key="4">
    <source>
        <dbReference type="PROSITE" id="PS52009"/>
    </source>
</evidence>
<dbReference type="PANTHER" id="PTHR13170:SF16">
    <property type="entry name" value="PROTEIN O-GLCNACASE"/>
    <property type="match status" value="1"/>
</dbReference>
<dbReference type="EMBL" id="CP022437">
    <property type="protein sequence ID" value="ASN07301.1"/>
    <property type="molecule type" value="Genomic_DNA"/>
</dbReference>
<dbReference type="GO" id="GO:1901135">
    <property type="term" value="P:carbohydrate derivative metabolic process"/>
    <property type="evidence" value="ECO:0007669"/>
    <property type="project" value="UniProtKB-ARBA"/>
</dbReference>
<dbReference type="GO" id="GO:0015929">
    <property type="term" value="F:hexosaminidase activity"/>
    <property type="evidence" value="ECO:0007669"/>
    <property type="project" value="UniProtKB-ARBA"/>
</dbReference>
<dbReference type="KEGG" id="vne:CFK40_05195"/>
<evidence type="ECO:0000313" key="5">
    <source>
        <dbReference type="EMBL" id="ASN07301.1"/>
    </source>
</evidence>
<dbReference type="PROSITE" id="PS52009">
    <property type="entry name" value="GH84"/>
    <property type="match status" value="1"/>
</dbReference>
<feature type="domain" description="GH84" evidence="4">
    <location>
        <begin position="171"/>
        <end position="451"/>
    </location>
</feature>
<feature type="active site" description="Proton donor" evidence="3">
    <location>
        <position position="286"/>
    </location>
</feature>
<dbReference type="Pfam" id="PF02838">
    <property type="entry name" value="Glyco_hydro_20b"/>
    <property type="match status" value="1"/>
</dbReference>
<dbReference type="PANTHER" id="PTHR13170">
    <property type="entry name" value="O-GLCNACASE"/>
    <property type="match status" value="1"/>
</dbReference>
<dbReference type="Gene3D" id="3.20.20.80">
    <property type="entry name" value="Glycosidases"/>
    <property type="match status" value="1"/>
</dbReference>
<dbReference type="GO" id="GO:0005975">
    <property type="term" value="P:carbohydrate metabolic process"/>
    <property type="evidence" value="ECO:0007669"/>
    <property type="project" value="UniProtKB-ARBA"/>
</dbReference>
<comment type="similarity">
    <text evidence="3">Belongs to the glycosyl hydrolase 84 family.</text>
</comment>
<dbReference type="InterPro" id="IPR029018">
    <property type="entry name" value="Hex-like_dom2"/>
</dbReference>
<organism evidence="5 6">
    <name type="scientific">Virgibacillus necropolis</name>
    <dbReference type="NCBI Taxonomy" id="163877"/>
    <lineage>
        <taxon>Bacteria</taxon>
        <taxon>Bacillati</taxon>
        <taxon>Bacillota</taxon>
        <taxon>Bacilli</taxon>
        <taxon>Bacillales</taxon>
        <taxon>Bacillaceae</taxon>
        <taxon>Virgibacillus</taxon>
    </lineage>
</organism>
<reference evidence="5 6" key="1">
    <citation type="journal article" date="2003" name="Int. J. Syst. Evol. Microbiol.">
        <title>Virgibacillus carmonensis sp. nov., Virgibacillus necropolis sp. nov. and Virgibacillus picturae sp. nov., three novel species isolated from deteriorated mural paintings, transfer of the species of the genus salibacillus to Virgibacillus, as Virgibacillus marismortui comb. nov. and Virgibacillus salexigens comb. nov., and emended description of the genus Virgibacillus.</title>
        <authorList>
            <person name="Heyrman J."/>
            <person name="Logan N.A."/>
            <person name="Busse H.J."/>
            <person name="Balcaen A."/>
            <person name="Lebbe L."/>
            <person name="Rodriguez-Diaz M."/>
            <person name="Swings J."/>
            <person name="De Vos P."/>
        </authorList>
    </citation>
    <scope>NUCLEOTIDE SEQUENCE [LARGE SCALE GENOMIC DNA]</scope>
    <source>
        <strain evidence="5 6">LMG 19488</strain>
    </source>
</reference>
<evidence type="ECO:0000256" key="1">
    <source>
        <dbReference type="ARBA" id="ARBA00022801"/>
    </source>
</evidence>
<dbReference type="Pfam" id="PF21774">
    <property type="entry name" value="NagJ_C"/>
    <property type="match status" value="1"/>
</dbReference>
<evidence type="ECO:0000256" key="3">
    <source>
        <dbReference type="PROSITE-ProRule" id="PRU01353"/>
    </source>
</evidence>
<dbReference type="SUPFAM" id="SSF51445">
    <property type="entry name" value="(Trans)glycosidases"/>
    <property type="match status" value="1"/>
</dbReference>
<dbReference type="Pfam" id="PF07555">
    <property type="entry name" value="NAGidase"/>
    <property type="match status" value="1"/>
</dbReference>
<dbReference type="Gene3D" id="1.20.58.460">
    <property type="entry name" value="Hyaluronidase post-catalytic domain-like"/>
    <property type="match status" value="1"/>
</dbReference>
<dbReference type="OrthoDB" id="9760892at2"/>
<dbReference type="InterPro" id="IPR051822">
    <property type="entry name" value="Glycosyl_Hydrolase_84"/>
</dbReference>
<name>A0A221MI39_9BACI</name>